<reference evidence="4 5" key="1">
    <citation type="submission" date="2019-01" db="EMBL/GenBank/DDBJ databases">
        <title>Vagococcus silagei sp. nov. isolated from brewer's grain.</title>
        <authorList>
            <person name="Guu J.-R."/>
        </authorList>
    </citation>
    <scope>NUCLEOTIDE SEQUENCE [LARGE SCALE GENOMIC DNA]</scope>
    <source>
        <strain evidence="4 5">2B-2</strain>
    </source>
</reference>
<sequence>MKKALSIVLLSTAILVTATSVHAAEPKKIDSDATIQMKAGTKPVDPVDPVDPTKPGPDTGTGQGGEMQINYVTNLDFGSDVAITSGTTKANVGTKFVPYFQISDLRGTGAGWALKATLGDFVSKTDSSRKIAGATLTFDNPKIMTNNSDKTEAAEGTGKQVLTAGGGSSVMMKAAKGNGRGTWLVTYPAKDLKDNSNIKFEAPSKNIDSNTQYGAKITWELYDGPMV</sequence>
<dbReference type="Proteomes" id="UP000310506">
    <property type="component" value="Unassembled WGS sequence"/>
</dbReference>
<evidence type="ECO:0000259" key="3">
    <source>
        <dbReference type="Pfam" id="PF13731"/>
    </source>
</evidence>
<keyword evidence="5" id="KW-1185">Reference proteome</keyword>
<name>A0A4S3B686_9ENTE</name>
<dbReference type="RefSeq" id="WP_136137923.1">
    <property type="nucleotide sequence ID" value="NZ_SDGV01000042.1"/>
</dbReference>
<dbReference type="Pfam" id="PF13731">
    <property type="entry name" value="WxL"/>
    <property type="match status" value="1"/>
</dbReference>
<dbReference type="AlphaFoldDB" id="A0A4S3B686"/>
<feature type="signal peptide" evidence="2">
    <location>
        <begin position="1"/>
        <end position="23"/>
    </location>
</feature>
<feature type="domain" description="WxL" evidence="3">
    <location>
        <begin position="25"/>
        <end position="225"/>
    </location>
</feature>
<proteinExistence type="predicted"/>
<evidence type="ECO:0000256" key="1">
    <source>
        <dbReference type="SAM" id="MobiDB-lite"/>
    </source>
</evidence>
<accession>A0A4S3B686</accession>
<dbReference type="EMBL" id="SDGV01000042">
    <property type="protein sequence ID" value="THB60105.1"/>
    <property type="molecule type" value="Genomic_DNA"/>
</dbReference>
<evidence type="ECO:0000313" key="4">
    <source>
        <dbReference type="EMBL" id="THB60105.1"/>
    </source>
</evidence>
<evidence type="ECO:0000313" key="5">
    <source>
        <dbReference type="Proteomes" id="UP000310506"/>
    </source>
</evidence>
<comment type="caution">
    <text evidence="4">The sequence shown here is derived from an EMBL/GenBank/DDBJ whole genome shotgun (WGS) entry which is preliminary data.</text>
</comment>
<organism evidence="4 5">
    <name type="scientific">Vagococcus silagei</name>
    <dbReference type="NCBI Taxonomy" id="2508885"/>
    <lineage>
        <taxon>Bacteria</taxon>
        <taxon>Bacillati</taxon>
        <taxon>Bacillota</taxon>
        <taxon>Bacilli</taxon>
        <taxon>Lactobacillales</taxon>
        <taxon>Enterococcaceae</taxon>
        <taxon>Vagococcus</taxon>
    </lineage>
</organism>
<gene>
    <name evidence="4" type="ORF">ESZ54_12170</name>
</gene>
<feature type="region of interest" description="Disordered" evidence="1">
    <location>
        <begin position="40"/>
        <end position="64"/>
    </location>
</feature>
<protein>
    <submittedName>
        <fullName evidence="4">WxL domain-containing protein</fullName>
    </submittedName>
</protein>
<keyword evidence="2" id="KW-0732">Signal</keyword>
<evidence type="ECO:0000256" key="2">
    <source>
        <dbReference type="SAM" id="SignalP"/>
    </source>
</evidence>
<dbReference type="InterPro" id="IPR027994">
    <property type="entry name" value="WxL_dom"/>
</dbReference>
<feature type="chain" id="PRO_5020533883" evidence="2">
    <location>
        <begin position="24"/>
        <end position="227"/>
    </location>
</feature>
<dbReference type="OrthoDB" id="2356942at2"/>